<keyword evidence="3" id="KW-1185">Reference proteome</keyword>
<feature type="domain" description="BioF2-like acetyltransferase" evidence="1">
    <location>
        <begin position="143"/>
        <end position="284"/>
    </location>
</feature>
<organism evidence="2 3">
    <name type="scientific">Noviherbaspirillum humi</name>
    <dbReference type="NCBI Taxonomy" id="1688639"/>
    <lineage>
        <taxon>Bacteria</taxon>
        <taxon>Pseudomonadati</taxon>
        <taxon>Pseudomonadota</taxon>
        <taxon>Betaproteobacteria</taxon>
        <taxon>Burkholderiales</taxon>
        <taxon>Oxalobacteraceae</taxon>
        <taxon>Noviherbaspirillum</taxon>
    </lineage>
</organism>
<dbReference type="AlphaFoldDB" id="A0A239KLG8"/>
<name>A0A239KLG8_9BURK</name>
<dbReference type="InterPro" id="IPR016181">
    <property type="entry name" value="Acyl_CoA_acyltransferase"/>
</dbReference>
<dbReference type="Pfam" id="PF13480">
    <property type="entry name" value="Acetyltransf_6"/>
    <property type="match status" value="1"/>
</dbReference>
<evidence type="ECO:0000313" key="2">
    <source>
        <dbReference type="EMBL" id="SNT19237.1"/>
    </source>
</evidence>
<dbReference type="SUPFAM" id="SSF55729">
    <property type="entry name" value="Acyl-CoA N-acyltransferases (Nat)"/>
    <property type="match status" value="1"/>
</dbReference>
<dbReference type="RefSeq" id="WP_143131373.1">
    <property type="nucleotide sequence ID" value="NZ_FZOT01000016.1"/>
</dbReference>
<gene>
    <name evidence="2" type="ORF">SAMN06265795_11695</name>
</gene>
<protein>
    <submittedName>
        <fullName evidence="2">Acetyltransferase (GNAT) domain-containing protein</fullName>
    </submittedName>
</protein>
<proteinExistence type="predicted"/>
<evidence type="ECO:0000313" key="3">
    <source>
        <dbReference type="Proteomes" id="UP000198284"/>
    </source>
</evidence>
<sequence length="359" mass="41085">MSDEYVVSHYEGDLPDFIGPELDRLYGSRFCSLHHLRIHRRLAEANAYVLKRNGIPVAIFLFEARQQRIRILNEGMRVETRYIDRFADWAFERYPEAISLTFNAVEPDGGKKPARPVLRAHCAQDMVLPLPESVERYVASLGKSTRHNIKRRISKLKRTFPDFDYRFLGGSQVREEDIRSLIRISEARLSRLGKAPNIDARETRRIGEMVKACGFVCIATIRGELCGGQIAYHLGETFCFRSIAHEAAYDEFSLGSVVFFLTICECIRQGAKRVHLGWGSQEYKFQFGAVNRDIYRLVLYRSWPAFMLDGLVVGRTAFQGALSSTYHRLATLLKSGERNGSHWAKLLMSAARRTRRALA</sequence>
<dbReference type="EMBL" id="FZOT01000016">
    <property type="protein sequence ID" value="SNT19237.1"/>
    <property type="molecule type" value="Genomic_DNA"/>
</dbReference>
<dbReference type="OrthoDB" id="8767993at2"/>
<evidence type="ECO:0000259" key="1">
    <source>
        <dbReference type="Pfam" id="PF13480"/>
    </source>
</evidence>
<dbReference type="Proteomes" id="UP000198284">
    <property type="component" value="Unassembled WGS sequence"/>
</dbReference>
<accession>A0A239KLG8</accession>
<keyword evidence="2" id="KW-0808">Transferase</keyword>
<reference evidence="2 3" key="1">
    <citation type="submission" date="2017-06" db="EMBL/GenBank/DDBJ databases">
        <authorList>
            <person name="Kim H.J."/>
            <person name="Triplett B.A."/>
        </authorList>
    </citation>
    <scope>NUCLEOTIDE SEQUENCE [LARGE SCALE GENOMIC DNA]</scope>
    <source>
        <strain evidence="2 3">U15</strain>
    </source>
</reference>
<dbReference type="InterPro" id="IPR038740">
    <property type="entry name" value="BioF2-like_GNAT_dom"/>
</dbReference>
<dbReference type="Gene3D" id="3.40.630.30">
    <property type="match status" value="1"/>
</dbReference>
<dbReference type="GO" id="GO:0016740">
    <property type="term" value="F:transferase activity"/>
    <property type="evidence" value="ECO:0007669"/>
    <property type="project" value="UniProtKB-KW"/>
</dbReference>